<proteinExistence type="predicted"/>
<evidence type="ECO:0000256" key="1">
    <source>
        <dbReference type="SAM" id="SignalP"/>
    </source>
</evidence>
<dbReference type="Proteomes" id="UP000598996">
    <property type="component" value="Unassembled WGS sequence"/>
</dbReference>
<comment type="caution">
    <text evidence="2">The sequence shown here is derived from an EMBL/GenBank/DDBJ whole genome shotgun (WGS) entry which is preliminary data.</text>
</comment>
<dbReference type="RefSeq" id="WP_203078618.1">
    <property type="nucleotide sequence ID" value="NZ_JAENHO010000026.1"/>
</dbReference>
<gene>
    <name evidence="2" type="ORF">JKJ07_48165</name>
</gene>
<feature type="signal peptide" evidence="1">
    <location>
        <begin position="1"/>
        <end position="29"/>
    </location>
</feature>
<accession>A0ABS1W5R0</accession>
<keyword evidence="3" id="KW-1185">Reference proteome</keyword>
<evidence type="ECO:0000313" key="3">
    <source>
        <dbReference type="Proteomes" id="UP000598996"/>
    </source>
</evidence>
<reference evidence="2 3" key="1">
    <citation type="submission" date="2021-01" db="EMBL/GenBank/DDBJ databases">
        <title>Actinoplanes sp. nov. LDG1-01 isolated from lichen.</title>
        <authorList>
            <person name="Saeng-In P."/>
            <person name="Phongsopitanun W."/>
            <person name="Kanchanasin P."/>
            <person name="Yuki M."/>
            <person name="Kudo T."/>
            <person name="Ohkuma M."/>
            <person name="Tanasupawat S."/>
        </authorList>
    </citation>
    <scope>NUCLEOTIDE SEQUENCE [LARGE SCALE GENOMIC DNA]</scope>
    <source>
        <strain evidence="2 3">LDG1-01</strain>
    </source>
</reference>
<protein>
    <submittedName>
        <fullName evidence="2">Uncharacterized protein</fullName>
    </submittedName>
</protein>
<name>A0ABS1W5R0_9ACTN</name>
<evidence type="ECO:0000313" key="2">
    <source>
        <dbReference type="EMBL" id="MBL7262072.1"/>
    </source>
</evidence>
<organism evidence="2 3">
    <name type="scientific">Paractinoplanes lichenicola</name>
    <dbReference type="NCBI Taxonomy" id="2802976"/>
    <lineage>
        <taxon>Bacteria</taxon>
        <taxon>Bacillati</taxon>
        <taxon>Actinomycetota</taxon>
        <taxon>Actinomycetes</taxon>
        <taxon>Micromonosporales</taxon>
        <taxon>Micromonosporaceae</taxon>
        <taxon>Paractinoplanes</taxon>
    </lineage>
</organism>
<sequence length="140" mass="14742">MKRKAIGTALAGMVAATAAIFGTSSPAMAAPVRSDACGAWACGSATFTFSGDKLSINPISLSVRDPLCNNGNKAFVLFEVDYVTGANWVTPKRRYDDDPCDGSPATFSMSKASNGRIISRARVIVADNVNGNIYGNWRNA</sequence>
<keyword evidence="1" id="KW-0732">Signal</keyword>
<dbReference type="EMBL" id="JAENHO010000026">
    <property type="protein sequence ID" value="MBL7262072.1"/>
    <property type="molecule type" value="Genomic_DNA"/>
</dbReference>
<feature type="chain" id="PRO_5046936060" evidence="1">
    <location>
        <begin position="30"/>
        <end position="140"/>
    </location>
</feature>